<dbReference type="SUPFAM" id="SSF51735">
    <property type="entry name" value="NAD(P)-binding Rossmann-fold domains"/>
    <property type="match status" value="1"/>
</dbReference>
<dbReference type="PANTHER" id="PTHR47706:SF7">
    <property type="entry name" value="CIPA-LIKE, PUTATIVE (AFU_ORTHOLOGUE AFUA_1G01630)-RELATED"/>
    <property type="match status" value="1"/>
</dbReference>
<evidence type="ECO:0000259" key="4">
    <source>
        <dbReference type="Pfam" id="PF13460"/>
    </source>
</evidence>
<dbReference type="Gene3D" id="3.40.50.720">
    <property type="entry name" value="NAD(P)-binding Rossmann-like Domain"/>
    <property type="match status" value="1"/>
</dbReference>
<keyword evidence="6" id="KW-1185">Reference proteome</keyword>
<gene>
    <name evidence="5" type="ORF">P171DRAFT_468952</name>
</gene>
<evidence type="ECO:0000256" key="2">
    <source>
        <dbReference type="ARBA" id="ARBA00022857"/>
    </source>
</evidence>
<evidence type="ECO:0000256" key="3">
    <source>
        <dbReference type="ARBA" id="ARBA00023002"/>
    </source>
</evidence>
<accession>A0A9P4UHJ8</accession>
<protein>
    <submittedName>
        <fullName evidence="5">Oxidoreductase CipA-like protein</fullName>
    </submittedName>
</protein>
<dbReference type="Pfam" id="PF13460">
    <property type="entry name" value="NAD_binding_10"/>
    <property type="match status" value="1"/>
</dbReference>
<organism evidence="5 6">
    <name type="scientific">Karstenula rhodostoma CBS 690.94</name>
    <dbReference type="NCBI Taxonomy" id="1392251"/>
    <lineage>
        <taxon>Eukaryota</taxon>
        <taxon>Fungi</taxon>
        <taxon>Dikarya</taxon>
        <taxon>Ascomycota</taxon>
        <taxon>Pezizomycotina</taxon>
        <taxon>Dothideomycetes</taxon>
        <taxon>Pleosporomycetidae</taxon>
        <taxon>Pleosporales</taxon>
        <taxon>Massarineae</taxon>
        <taxon>Didymosphaeriaceae</taxon>
        <taxon>Karstenula</taxon>
    </lineage>
</organism>
<dbReference type="EMBL" id="MU001493">
    <property type="protein sequence ID" value="KAF2450711.1"/>
    <property type="molecule type" value="Genomic_DNA"/>
</dbReference>
<comment type="similarity">
    <text evidence="1">Belongs to the NmrA-type oxidoreductase family. Isoflavone reductase subfamily.</text>
</comment>
<proteinExistence type="inferred from homology"/>
<comment type="caution">
    <text evidence="5">The sequence shown here is derived from an EMBL/GenBank/DDBJ whole genome shotgun (WGS) entry which is preliminary data.</text>
</comment>
<feature type="domain" description="NAD(P)-binding" evidence="4">
    <location>
        <begin position="24"/>
        <end position="120"/>
    </location>
</feature>
<evidence type="ECO:0000313" key="6">
    <source>
        <dbReference type="Proteomes" id="UP000799764"/>
    </source>
</evidence>
<evidence type="ECO:0000256" key="1">
    <source>
        <dbReference type="ARBA" id="ARBA00005725"/>
    </source>
</evidence>
<reference evidence="5" key="1">
    <citation type="journal article" date="2020" name="Stud. Mycol.">
        <title>101 Dothideomycetes genomes: a test case for predicting lifestyles and emergence of pathogens.</title>
        <authorList>
            <person name="Haridas S."/>
            <person name="Albert R."/>
            <person name="Binder M."/>
            <person name="Bloem J."/>
            <person name="Labutti K."/>
            <person name="Salamov A."/>
            <person name="Andreopoulos B."/>
            <person name="Baker S."/>
            <person name="Barry K."/>
            <person name="Bills G."/>
            <person name="Bluhm B."/>
            <person name="Cannon C."/>
            <person name="Castanera R."/>
            <person name="Culley D."/>
            <person name="Daum C."/>
            <person name="Ezra D."/>
            <person name="Gonzalez J."/>
            <person name="Henrissat B."/>
            <person name="Kuo A."/>
            <person name="Liang C."/>
            <person name="Lipzen A."/>
            <person name="Lutzoni F."/>
            <person name="Magnuson J."/>
            <person name="Mondo S."/>
            <person name="Nolan M."/>
            <person name="Ohm R."/>
            <person name="Pangilinan J."/>
            <person name="Park H.-J."/>
            <person name="Ramirez L."/>
            <person name="Alfaro M."/>
            <person name="Sun H."/>
            <person name="Tritt A."/>
            <person name="Yoshinaga Y."/>
            <person name="Zwiers L.-H."/>
            <person name="Turgeon B."/>
            <person name="Goodwin S."/>
            <person name="Spatafora J."/>
            <person name="Crous P."/>
            <person name="Grigoriev I."/>
        </authorList>
    </citation>
    <scope>NUCLEOTIDE SEQUENCE</scope>
    <source>
        <strain evidence="5">CBS 690.94</strain>
    </source>
</reference>
<dbReference type="InterPro" id="IPR036291">
    <property type="entry name" value="NAD(P)-bd_dom_sf"/>
</dbReference>
<dbReference type="GO" id="GO:0016491">
    <property type="term" value="F:oxidoreductase activity"/>
    <property type="evidence" value="ECO:0007669"/>
    <property type="project" value="UniProtKB-KW"/>
</dbReference>
<sequence>MGNDSVSGLSEDSANYIRKVAIIGAGGHVGSHITSQLLQTGKHTITAITRPHSTASIADGIRIVRIDYTNDDDAALVAALEGQQALIITMSVTAPRDTVLKLIRAAAKAKVQFILPNWYGHDPTNEQMCKDSLLAQSLDAACNEVKKLGVSSYFLLASGFWYEWSLSGGPDRYGFDFKKHSLVFFDGGETPMNTTTWPQSGRAIARLLSLKITPDGADDHSPTLSQFRNSPVYISSFRITQRDMFESVKRVTGTTDVDWSISHETSEQRWKNSMDEIKKGNLSAFTKMLYSRAWFPNGDADHESSRGLHNDVLGLPVENLDEGTTVAVRMAENDEVPWIMH</sequence>
<dbReference type="InterPro" id="IPR016040">
    <property type="entry name" value="NAD(P)-bd_dom"/>
</dbReference>
<keyword evidence="2" id="KW-0521">NADP</keyword>
<dbReference type="Proteomes" id="UP000799764">
    <property type="component" value="Unassembled WGS sequence"/>
</dbReference>
<evidence type="ECO:0000313" key="5">
    <source>
        <dbReference type="EMBL" id="KAF2450711.1"/>
    </source>
</evidence>
<dbReference type="PANTHER" id="PTHR47706">
    <property type="entry name" value="NMRA-LIKE FAMILY PROTEIN"/>
    <property type="match status" value="1"/>
</dbReference>
<name>A0A9P4UHJ8_9PLEO</name>
<dbReference type="AlphaFoldDB" id="A0A9P4UHJ8"/>
<dbReference type="OrthoDB" id="419598at2759"/>
<dbReference type="InterPro" id="IPR051609">
    <property type="entry name" value="NmrA/Isoflavone_reductase-like"/>
</dbReference>
<keyword evidence="3" id="KW-0560">Oxidoreductase</keyword>